<name>A0A7S9QCW1_9RHOB</name>
<proteinExistence type="predicted"/>
<accession>A0A7S9QCW1</accession>
<dbReference type="InterPro" id="IPR012337">
    <property type="entry name" value="RNaseH-like_sf"/>
</dbReference>
<evidence type="ECO:0000313" key="2">
    <source>
        <dbReference type="Proteomes" id="UP000594800"/>
    </source>
</evidence>
<keyword evidence="2" id="KW-1185">Reference proteome</keyword>
<evidence type="ECO:0008006" key="3">
    <source>
        <dbReference type="Google" id="ProtNLM"/>
    </source>
</evidence>
<sequence length="88" mass="9776">MLDAMNMVIGQHKPSDVIHDRDRGAQYTSVTFSLRCAETGAKSSLGSVEGACDGAICENFFAILQCEFLDRRRFRTNAEVLMAIFEIV</sequence>
<dbReference type="Proteomes" id="UP000594800">
    <property type="component" value="Chromosome"/>
</dbReference>
<gene>
    <name evidence="1" type="ORF">I0K15_00255</name>
</gene>
<organism evidence="1 2">
    <name type="scientific">Pontivivens ytuae</name>
    <dbReference type="NCBI Taxonomy" id="2789856"/>
    <lineage>
        <taxon>Bacteria</taxon>
        <taxon>Pseudomonadati</taxon>
        <taxon>Pseudomonadota</taxon>
        <taxon>Alphaproteobacteria</taxon>
        <taxon>Rhodobacterales</taxon>
        <taxon>Paracoccaceae</taxon>
        <taxon>Pontivivens</taxon>
    </lineage>
</organism>
<dbReference type="SUPFAM" id="SSF53098">
    <property type="entry name" value="Ribonuclease H-like"/>
    <property type="match status" value="1"/>
</dbReference>
<dbReference type="RefSeq" id="WP_196103454.1">
    <property type="nucleotide sequence ID" value="NZ_CP064942.1"/>
</dbReference>
<dbReference type="KEGG" id="poz:I0K15_00255"/>
<reference evidence="1 2" key="1">
    <citation type="submission" date="2020-11" db="EMBL/GenBank/DDBJ databases">
        <title>Description of Pontivivens ytuae sp. nov. isolated from deep sea sediment of Mariana Trench.</title>
        <authorList>
            <person name="Wang Z."/>
            <person name="Sun Q.-L."/>
            <person name="Xu X.-D."/>
            <person name="Tang Y.-Z."/>
            <person name="Zhang J."/>
        </authorList>
    </citation>
    <scope>NUCLEOTIDE SEQUENCE [LARGE SCALE GENOMIC DNA]</scope>
    <source>
        <strain evidence="1 2">MT2928</strain>
    </source>
</reference>
<protein>
    <recommendedName>
        <fullName evidence="3">Integrase catalytic domain-containing protein</fullName>
    </recommendedName>
</protein>
<evidence type="ECO:0000313" key="1">
    <source>
        <dbReference type="EMBL" id="QPH54245.1"/>
    </source>
</evidence>
<dbReference type="EMBL" id="CP064942">
    <property type="protein sequence ID" value="QPH54245.1"/>
    <property type="molecule type" value="Genomic_DNA"/>
</dbReference>
<dbReference type="AlphaFoldDB" id="A0A7S9QCW1"/>